<proteinExistence type="inferred from homology"/>
<dbReference type="RefSeq" id="WP_117544093.1">
    <property type="nucleotide sequence ID" value="NZ_QVLV01000003.1"/>
</dbReference>
<dbReference type="EMBL" id="QVLV01000003">
    <property type="protein sequence ID" value="RGE63496.1"/>
    <property type="molecule type" value="Genomic_DNA"/>
</dbReference>
<dbReference type="SMART" id="SM00244">
    <property type="entry name" value="PHB"/>
    <property type="match status" value="1"/>
</dbReference>
<dbReference type="SUPFAM" id="SSF117892">
    <property type="entry name" value="Band 7/SPFH domain"/>
    <property type="match status" value="1"/>
</dbReference>
<protein>
    <submittedName>
        <fullName evidence="3">Slipin family protein</fullName>
    </submittedName>
</protein>
<dbReference type="Proteomes" id="UP000260812">
    <property type="component" value="Unassembled WGS sequence"/>
</dbReference>
<feature type="domain" description="Band 7" evidence="2">
    <location>
        <begin position="135"/>
        <end position="293"/>
    </location>
</feature>
<comment type="similarity">
    <text evidence="1">Belongs to the band 7/mec-2 family.</text>
</comment>
<dbReference type="InterPro" id="IPR043202">
    <property type="entry name" value="Band-7_stomatin-like"/>
</dbReference>
<dbReference type="Pfam" id="PF01145">
    <property type="entry name" value="Band_7"/>
    <property type="match status" value="1"/>
</dbReference>
<sequence length="381" mass="43619">MTHYIIKEQEAGYLCRNGKFLRLLAAGKYTYPKALGYDVQIVPMSGEVKTCGIPENILMQDKEFSARVVKAAVPDECIAIRFVNGAYKEVLTKAETLFWNVYEKNEFKLVDITQPCMEDTLPRIYMDLMPVKFYKKITIKDGETGLLYFDMHYERRLATGTYYFWNYGREVTCKIFNMKIQKLDISGQEILTADKVGIRLNLVVNYRITNPEKLVEKVDGVSGLLYTRAQLLLREQVGRFRLDELLNQKEELSAVILEKMKEGQEEYCVEIVNAGIKDIILPGEIREIMNTVLVAEKKAQANVIMRREEVASTRSLLNMAKLMEENRTLMRLKEMEYLEKICDKVGSITLNGGKSVLDQLSELAAGREFSMEAAGKTRSQG</sequence>
<keyword evidence="4" id="KW-1185">Reference proteome</keyword>
<dbReference type="PANTHER" id="PTHR10264">
    <property type="entry name" value="BAND 7 PROTEIN-RELATED"/>
    <property type="match status" value="1"/>
</dbReference>
<evidence type="ECO:0000313" key="3">
    <source>
        <dbReference type="EMBL" id="RGE63496.1"/>
    </source>
</evidence>
<dbReference type="GeneID" id="97986433"/>
<dbReference type="PANTHER" id="PTHR10264:SF83">
    <property type="entry name" value="BLL5629 PROTEIN"/>
    <property type="match status" value="1"/>
</dbReference>
<comment type="caution">
    <text evidence="3">The sequence shown here is derived from an EMBL/GenBank/DDBJ whole genome shotgun (WGS) entry which is preliminary data.</text>
</comment>
<reference evidence="3" key="1">
    <citation type="submission" date="2018-08" db="EMBL/GenBank/DDBJ databases">
        <title>A genome reference for cultivated species of the human gut microbiota.</title>
        <authorList>
            <person name="Zou Y."/>
            <person name="Xue W."/>
            <person name="Luo G."/>
        </authorList>
    </citation>
    <scope>NUCLEOTIDE SEQUENCE [LARGE SCALE GENOMIC DNA]</scope>
    <source>
        <strain evidence="3">TF05-5AC</strain>
    </source>
</reference>
<evidence type="ECO:0000256" key="1">
    <source>
        <dbReference type="ARBA" id="ARBA00008164"/>
    </source>
</evidence>
<gene>
    <name evidence="3" type="ORF">DXC51_05950</name>
</gene>
<dbReference type="GO" id="GO:0005886">
    <property type="term" value="C:plasma membrane"/>
    <property type="evidence" value="ECO:0007669"/>
    <property type="project" value="InterPro"/>
</dbReference>
<organism evidence="3 4">
    <name type="scientific">Eisenbergiella massiliensis</name>
    <dbReference type="NCBI Taxonomy" id="1720294"/>
    <lineage>
        <taxon>Bacteria</taxon>
        <taxon>Bacillati</taxon>
        <taxon>Bacillota</taxon>
        <taxon>Clostridia</taxon>
        <taxon>Lachnospirales</taxon>
        <taxon>Lachnospiraceae</taxon>
        <taxon>Eisenbergiella</taxon>
    </lineage>
</organism>
<dbReference type="InterPro" id="IPR001107">
    <property type="entry name" value="Band_7"/>
</dbReference>
<dbReference type="AlphaFoldDB" id="A0A3E3I8V1"/>
<dbReference type="Gene3D" id="3.30.479.30">
    <property type="entry name" value="Band 7 domain"/>
    <property type="match status" value="1"/>
</dbReference>
<dbReference type="CDD" id="cd13438">
    <property type="entry name" value="SPFH_eoslipins_u2"/>
    <property type="match status" value="1"/>
</dbReference>
<dbReference type="InterPro" id="IPR036013">
    <property type="entry name" value="Band_7/SPFH_dom_sf"/>
</dbReference>
<evidence type="ECO:0000313" key="4">
    <source>
        <dbReference type="Proteomes" id="UP000260812"/>
    </source>
</evidence>
<name>A0A3E3I8V1_9FIRM</name>
<accession>A0A3E3I8V1</accession>
<evidence type="ECO:0000259" key="2">
    <source>
        <dbReference type="SMART" id="SM00244"/>
    </source>
</evidence>